<comment type="caution">
    <text evidence="2">The sequence shown here is derived from an EMBL/GenBank/DDBJ whole genome shotgun (WGS) entry which is preliminary data.</text>
</comment>
<proteinExistence type="predicted"/>
<sequence length="111" mass="13214">MYYKRNEAFRYVFNQPFPAKVKSLSNEPSHDVFIHDISLNGVKMESHTEFQKEKALYLEFTLLDQDIIKTGVIMWKKSFGKRFQYGLKLDVDQSYHEQIIHLLKQLVKNNS</sequence>
<dbReference type="InterPro" id="IPR009875">
    <property type="entry name" value="PilZ_domain"/>
</dbReference>
<dbReference type="RefSeq" id="WP_285933452.1">
    <property type="nucleotide sequence ID" value="NZ_JASTZU010000058.1"/>
</dbReference>
<evidence type="ECO:0000313" key="2">
    <source>
        <dbReference type="EMBL" id="MDL4842168.1"/>
    </source>
</evidence>
<organism evidence="2 3">
    <name type="scientific">Aquibacillus rhizosphaerae</name>
    <dbReference type="NCBI Taxonomy" id="3051431"/>
    <lineage>
        <taxon>Bacteria</taxon>
        <taxon>Bacillati</taxon>
        <taxon>Bacillota</taxon>
        <taxon>Bacilli</taxon>
        <taxon>Bacillales</taxon>
        <taxon>Bacillaceae</taxon>
        <taxon>Aquibacillus</taxon>
    </lineage>
</organism>
<protein>
    <submittedName>
        <fullName evidence="2">PilZ domain-containing protein</fullName>
    </submittedName>
</protein>
<evidence type="ECO:0000313" key="3">
    <source>
        <dbReference type="Proteomes" id="UP001235343"/>
    </source>
</evidence>
<accession>A0ABT7L8H5</accession>
<dbReference type="Proteomes" id="UP001235343">
    <property type="component" value="Unassembled WGS sequence"/>
</dbReference>
<dbReference type="SUPFAM" id="SSF141371">
    <property type="entry name" value="PilZ domain-like"/>
    <property type="match status" value="1"/>
</dbReference>
<gene>
    <name evidence="2" type="ORF">QQS35_17150</name>
</gene>
<reference evidence="2 3" key="1">
    <citation type="submission" date="2023-06" db="EMBL/GenBank/DDBJ databases">
        <title>Aquibacillus rhizosphaerae LR5S19.</title>
        <authorList>
            <person name="Sun J.-Q."/>
        </authorList>
    </citation>
    <scope>NUCLEOTIDE SEQUENCE [LARGE SCALE GENOMIC DNA]</scope>
    <source>
        <strain evidence="2 3">LR5S19</strain>
    </source>
</reference>
<name>A0ABT7L8H5_9BACI</name>
<evidence type="ECO:0000259" key="1">
    <source>
        <dbReference type="Pfam" id="PF07238"/>
    </source>
</evidence>
<dbReference type="Gene3D" id="2.40.10.220">
    <property type="entry name" value="predicted glycosyltransferase like domains"/>
    <property type="match status" value="1"/>
</dbReference>
<dbReference type="EMBL" id="JASTZU010000058">
    <property type="protein sequence ID" value="MDL4842168.1"/>
    <property type="molecule type" value="Genomic_DNA"/>
</dbReference>
<dbReference type="Pfam" id="PF07238">
    <property type="entry name" value="PilZ"/>
    <property type="match status" value="1"/>
</dbReference>
<feature type="domain" description="PilZ" evidence="1">
    <location>
        <begin position="7"/>
        <end position="104"/>
    </location>
</feature>
<keyword evidence="3" id="KW-1185">Reference proteome</keyword>